<dbReference type="Gene3D" id="3.40.50.300">
    <property type="entry name" value="P-loop containing nucleotide triphosphate hydrolases"/>
    <property type="match status" value="1"/>
</dbReference>
<dbReference type="PANTHER" id="PTHR43394">
    <property type="entry name" value="ATP-DEPENDENT PERMEASE MDL1, MITOCHONDRIAL"/>
    <property type="match status" value="1"/>
</dbReference>
<organism evidence="10 11">
    <name type="scientific">Salibacter halophilus</name>
    <dbReference type="NCBI Taxonomy" id="1803916"/>
    <lineage>
        <taxon>Bacteria</taxon>
        <taxon>Pseudomonadati</taxon>
        <taxon>Bacteroidota</taxon>
        <taxon>Flavobacteriia</taxon>
        <taxon>Flavobacteriales</taxon>
        <taxon>Salibacteraceae</taxon>
        <taxon>Salibacter</taxon>
    </lineage>
</organism>
<sequence length="606" mass="68072">MKSLLKIVKYIVPYKTLAFLSVFSNVLHVIFHLLSILALIPFLSIIMGRADRVTERPKFELSSDYVKEMFSYQITPYIDDFGVEGALFYICILIAILFFLKNLFRYFAKFFLASIRSGVVRDIRAQVFKKILALPLSFYSEEKKGDIISRITGDVQEIEWSIMNSLEMVFRDPISIVMSLIFMLTLNAELTLFAFILLPISGLIIGKIGKSLKRTSSKLQIRMGELLSTVEETLGGLRILKAFNAEESADKKFTGINTIYRNTMLRMFRKRDLASPASEFLGALVMVILVWYGGKMVVDESIDFSAEEFLGYIAMFSQLLNPAKSLSTAYYNIQKGAASTERIEKILQAENKIKDKPNALPIRSFENSIEYRNLSFAYEEAKVLKNINIKVSKGKTVALVGQSGGGKSTLVDLLPRFYDPIEGGVFIDDKDIREYKIKDLRNLMGIVSQRSILFNDSVFNNIALGVENPDREAVIEAAKIANAHEFIENLPNGYDTNIGDGGGKLSGGQQQRISIARAVLKNPPIMILDEATSALDTESEKLVQDALYKLMENRTSIVIAHRLSTIQHADEIIVMQEGEVVERGNHDNLIAQGGVYKKLTDLQAFE</sequence>
<dbReference type="PANTHER" id="PTHR43394:SF1">
    <property type="entry name" value="ATP-BINDING CASSETTE SUB-FAMILY B MEMBER 10, MITOCHONDRIAL"/>
    <property type="match status" value="1"/>
</dbReference>
<dbReference type="InterPro" id="IPR011527">
    <property type="entry name" value="ABC1_TM_dom"/>
</dbReference>
<keyword evidence="5 7" id="KW-1133">Transmembrane helix</keyword>
<dbReference type="GO" id="GO:0005886">
    <property type="term" value="C:plasma membrane"/>
    <property type="evidence" value="ECO:0007669"/>
    <property type="project" value="UniProtKB-SubCell"/>
</dbReference>
<keyword evidence="6 7" id="KW-0472">Membrane</keyword>
<evidence type="ECO:0000256" key="4">
    <source>
        <dbReference type="ARBA" id="ARBA00022840"/>
    </source>
</evidence>
<evidence type="ECO:0000256" key="3">
    <source>
        <dbReference type="ARBA" id="ARBA00022741"/>
    </source>
</evidence>
<dbReference type="PROSITE" id="PS50929">
    <property type="entry name" value="ABC_TM1F"/>
    <property type="match status" value="1"/>
</dbReference>
<evidence type="ECO:0000256" key="6">
    <source>
        <dbReference type="ARBA" id="ARBA00023136"/>
    </source>
</evidence>
<dbReference type="Pfam" id="PF00005">
    <property type="entry name" value="ABC_tran"/>
    <property type="match status" value="1"/>
</dbReference>
<evidence type="ECO:0000256" key="1">
    <source>
        <dbReference type="ARBA" id="ARBA00004651"/>
    </source>
</evidence>
<dbReference type="SMART" id="SM00382">
    <property type="entry name" value="AAA"/>
    <property type="match status" value="1"/>
</dbReference>
<dbReference type="InterPro" id="IPR027417">
    <property type="entry name" value="P-loop_NTPase"/>
</dbReference>
<dbReference type="Pfam" id="PF00664">
    <property type="entry name" value="ABC_membrane"/>
    <property type="match status" value="1"/>
</dbReference>
<protein>
    <submittedName>
        <fullName evidence="10">ABC transporter ATP-binding protein</fullName>
    </submittedName>
</protein>
<dbReference type="PROSITE" id="PS00211">
    <property type="entry name" value="ABC_TRANSPORTER_1"/>
    <property type="match status" value="1"/>
</dbReference>
<dbReference type="InterPro" id="IPR039421">
    <property type="entry name" value="Type_1_exporter"/>
</dbReference>
<dbReference type="InterPro" id="IPR003439">
    <property type="entry name" value="ABC_transporter-like_ATP-bd"/>
</dbReference>
<dbReference type="SUPFAM" id="SSF52540">
    <property type="entry name" value="P-loop containing nucleoside triphosphate hydrolases"/>
    <property type="match status" value="1"/>
</dbReference>
<evidence type="ECO:0000313" key="10">
    <source>
        <dbReference type="EMBL" id="KAB1064697.1"/>
    </source>
</evidence>
<evidence type="ECO:0000259" key="9">
    <source>
        <dbReference type="PROSITE" id="PS50929"/>
    </source>
</evidence>
<reference evidence="10 11" key="1">
    <citation type="submission" date="2019-09" db="EMBL/GenBank/DDBJ databases">
        <title>Genomes of Cryomorphaceae.</title>
        <authorList>
            <person name="Bowman J.P."/>
        </authorList>
    </citation>
    <scope>NUCLEOTIDE SEQUENCE [LARGE SCALE GENOMIC DNA]</scope>
    <source>
        <strain evidence="10 11">KCTC 52047</strain>
    </source>
</reference>
<feature type="transmembrane region" description="Helical" evidence="7">
    <location>
        <begin position="273"/>
        <end position="294"/>
    </location>
</feature>
<feature type="domain" description="ABC transmembrane type-1" evidence="9">
    <location>
        <begin position="19"/>
        <end position="335"/>
    </location>
</feature>
<dbReference type="Proteomes" id="UP000435357">
    <property type="component" value="Unassembled WGS sequence"/>
</dbReference>
<dbReference type="FunFam" id="3.40.50.300:FF:000218">
    <property type="entry name" value="Multidrug ABC transporter ATP-binding protein"/>
    <property type="match status" value="1"/>
</dbReference>
<evidence type="ECO:0000256" key="7">
    <source>
        <dbReference type="SAM" id="Phobius"/>
    </source>
</evidence>
<evidence type="ECO:0000256" key="2">
    <source>
        <dbReference type="ARBA" id="ARBA00022692"/>
    </source>
</evidence>
<feature type="domain" description="ABC transporter" evidence="8">
    <location>
        <begin position="369"/>
        <end position="602"/>
    </location>
</feature>
<dbReference type="GO" id="GO:0015421">
    <property type="term" value="F:ABC-type oligopeptide transporter activity"/>
    <property type="evidence" value="ECO:0007669"/>
    <property type="project" value="TreeGrafter"/>
</dbReference>
<dbReference type="SUPFAM" id="SSF90123">
    <property type="entry name" value="ABC transporter transmembrane region"/>
    <property type="match status" value="1"/>
</dbReference>
<feature type="transmembrane region" description="Helical" evidence="7">
    <location>
        <begin position="86"/>
        <end position="104"/>
    </location>
</feature>
<keyword evidence="2 7" id="KW-0812">Transmembrane</keyword>
<name>A0A6N6M4Z8_9FLAO</name>
<accession>A0A6N6M4Z8</accession>
<keyword evidence="4 10" id="KW-0067">ATP-binding</keyword>
<proteinExistence type="predicted"/>
<dbReference type="AlphaFoldDB" id="A0A6N6M4Z8"/>
<dbReference type="InterPro" id="IPR036640">
    <property type="entry name" value="ABC1_TM_sf"/>
</dbReference>
<dbReference type="RefSeq" id="WP_151167016.1">
    <property type="nucleotide sequence ID" value="NZ_WACR01000004.1"/>
</dbReference>
<evidence type="ECO:0000313" key="11">
    <source>
        <dbReference type="Proteomes" id="UP000435357"/>
    </source>
</evidence>
<dbReference type="PROSITE" id="PS50893">
    <property type="entry name" value="ABC_TRANSPORTER_2"/>
    <property type="match status" value="1"/>
</dbReference>
<dbReference type="Gene3D" id="1.20.1560.10">
    <property type="entry name" value="ABC transporter type 1, transmembrane domain"/>
    <property type="match status" value="1"/>
</dbReference>
<comment type="subcellular location">
    <subcellularLocation>
        <location evidence="1">Cell membrane</location>
        <topology evidence="1">Multi-pass membrane protein</topology>
    </subcellularLocation>
</comment>
<dbReference type="InterPro" id="IPR003593">
    <property type="entry name" value="AAA+_ATPase"/>
</dbReference>
<keyword evidence="3" id="KW-0547">Nucleotide-binding</keyword>
<dbReference type="GO" id="GO:0005524">
    <property type="term" value="F:ATP binding"/>
    <property type="evidence" value="ECO:0007669"/>
    <property type="project" value="UniProtKB-KW"/>
</dbReference>
<dbReference type="EMBL" id="WACR01000004">
    <property type="protein sequence ID" value="KAB1064697.1"/>
    <property type="molecule type" value="Genomic_DNA"/>
</dbReference>
<dbReference type="OrthoDB" id="9780296at2"/>
<dbReference type="GO" id="GO:0016887">
    <property type="term" value="F:ATP hydrolysis activity"/>
    <property type="evidence" value="ECO:0007669"/>
    <property type="project" value="InterPro"/>
</dbReference>
<evidence type="ECO:0000256" key="5">
    <source>
        <dbReference type="ARBA" id="ARBA00022989"/>
    </source>
</evidence>
<comment type="caution">
    <text evidence="10">The sequence shown here is derived from an EMBL/GenBank/DDBJ whole genome shotgun (WGS) entry which is preliminary data.</text>
</comment>
<gene>
    <name evidence="10" type="ORF">F3059_04910</name>
</gene>
<dbReference type="InterPro" id="IPR017871">
    <property type="entry name" value="ABC_transporter-like_CS"/>
</dbReference>
<keyword evidence="11" id="KW-1185">Reference proteome</keyword>
<feature type="transmembrane region" description="Helical" evidence="7">
    <location>
        <begin position="20"/>
        <end position="47"/>
    </location>
</feature>
<evidence type="ECO:0000259" key="8">
    <source>
        <dbReference type="PROSITE" id="PS50893"/>
    </source>
</evidence>
<feature type="transmembrane region" description="Helical" evidence="7">
    <location>
        <begin position="192"/>
        <end position="209"/>
    </location>
</feature>
<dbReference type="CDD" id="cd18552">
    <property type="entry name" value="ABC_6TM_MsbA_like"/>
    <property type="match status" value="1"/>
</dbReference>